<dbReference type="PANTHER" id="PTHR45880">
    <property type="entry name" value="RNA-BINDING MOTIF PROTEIN, X-LINKED 2"/>
    <property type="match status" value="1"/>
</dbReference>
<organism evidence="5 6">
    <name type="scientific">Puccinia graminis f. sp. tritici</name>
    <dbReference type="NCBI Taxonomy" id="56615"/>
    <lineage>
        <taxon>Eukaryota</taxon>
        <taxon>Fungi</taxon>
        <taxon>Dikarya</taxon>
        <taxon>Basidiomycota</taxon>
        <taxon>Pucciniomycotina</taxon>
        <taxon>Pucciniomycetes</taxon>
        <taxon>Pucciniales</taxon>
        <taxon>Pucciniaceae</taxon>
        <taxon>Puccinia</taxon>
    </lineage>
</organism>
<evidence type="ECO:0000259" key="4">
    <source>
        <dbReference type="PROSITE" id="PS50102"/>
    </source>
</evidence>
<dbReference type="SUPFAM" id="SSF54928">
    <property type="entry name" value="RNA-binding domain, RBD"/>
    <property type="match status" value="1"/>
</dbReference>
<dbReference type="PROSITE" id="PS50102">
    <property type="entry name" value="RRM"/>
    <property type="match status" value="1"/>
</dbReference>
<proteinExistence type="predicted"/>
<feature type="domain" description="RRM" evidence="4">
    <location>
        <begin position="61"/>
        <end position="161"/>
    </location>
</feature>
<dbReference type="Pfam" id="PF00076">
    <property type="entry name" value="RRM_1"/>
    <property type="match status" value="1"/>
</dbReference>
<gene>
    <name evidence="5" type="ORF">PGT21_025523</name>
</gene>
<comment type="caution">
    <text evidence="5">The sequence shown here is derived from an EMBL/GenBank/DDBJ whole genome shotgun (WGS) entry which is preliminary data.</text>
</comment>
<dbReference type="GO" id="GO:0071011">
    <property type="term" value="C:precatalytic spliceosome"/>
    <property type="evidence" value="ECO:0007669"/>
    <property type="project" value="TreeGrafter"/>
</dbReference>
<dbReference type="EMBL" id="VSWC01000066">
    <property type="protein sequence ID" value="KAA1097960.1"/>
    <property type="molecule type" value="Genomic_DNA"/>
</dbReference>
<feature type="compositionally biased region" description="Basic and acidic residues" evidence="3">
    <location>
        <begin position="185"/>
        <end position="198"/>
    </location>
</feature>
<dbReference type="InterPro" id="IPR012677">
    <property type="entry name" value="Nucleotide-bd_a/b_plait_sf"/>
</dbReference>
<feature type="region of interest" description="Disordered" evidence="3">
    <location>
        <begin position="185"/>
        <end position="351"/>
    </location>
</feature>
<dbReference type="AlphaFoldDB" id="A0A5B0PBH3"/>
<feature type="compositionally biased region" description="Basic and acidic residues" evidence="3">
    <location>
        <begin position="274"/>
        <end position="351"/>
    </location>
</feature>
<dbReference type="InterPro" id="IPR051847">
    <property type="entry name" value="RNA_proc/Spliceosome_comp"/>
</dbReference>
<dbReference type="Gene3D" id="3.30.70.330">
    <property type="match status" value="1"/>
</dbReference>
<keyword evidence="1 2" id="KW-0694">RNA-binding</keyword>
<accession>A0A5B0PBH3</accession>
<dbReference type="GO" id="GO:0005686">
    <property type="term" value="C:U2 snRNP"/>
    <property type="evidence" value="ECO:0007669"/>
    <property type="project" value="TreeGrafter"/>
</dbReference>
<dbReference type="OrthoDB" id="2573941at2759"/>
<dbReference type="GO" id="GO:0071013">
    <property type="term" value="C:catalytic step 2 spliceosome"/>
    <property type="evidence" value="ECO:0007669"/>
    <property type="project" value="TreeGrafter"/>
</dbReference>
<dbReference type="InterPro" id="IPR045844">
    <property type="entry name" value="RRM_Ist3-like"/>
</dbReference>
<dbReference type="SMART" id="SM00360">
    <property type="entry name" value="RRM"/>
    <property type="match status" value="1"/>
</dbReference>
<feature type="region of interest" description="Disordered" evidence="3">
    <location>
        <begin position="91"/>
        <end position="118"/>
    </location>
</feature>
<evidence type="ECO:0000256" key="1">
    <source>
        <dbReference type="ARBA" id="ARBA00022884"/>
    </source>
</evidence>
<dbReference type="InterPro" id="IPR000504">
    <property type="entry name" value="RRM_dom"/>
</dbReference>
<dbReference type="GO" id="GO:0003723">
    <property type="term" value="F:RNA binding"/>
    <property type="evidence" value="ECO:0007669"/>
    <property type="project" value="UniProtKB-UniRule"/>
</dbReference>
<reference evidence="5 6" key="1">
    <citation type="submission" date="2019-05" db="EMBL/GenBank/DDBJ databases">
        <title>Emergence of the Ug99 lineage of the wheat stem rust pathogen through somatic hybridization.</title>
        <authorList>
            <person name="Li F."/>
            <person name="Upadhyaya N.M."/>
            <person name="Sperschneider J."/>
            <person name="Matny O."/>
            <person name="Nguyen-Phuc H."/>
            <person name="Mago R."/>
            <person name="Raley C."/>
            <person name="Miller M.E."/>
            <person name="Silverstein K.A.T."/>
            <person name="Henningsen E."/>
            <person name="Hirsch C.D."/>
            <person name="Visser B."/>
            <person name="Pretorius Z.A."/>
            <person name="Steffenson B.J."/>
            <person name="Schwessinger B."/>
            <person name="Dodds P.N."/>
            <person name="Figueroa M."/>
        </authorList>
    </citation>
    <scope>NUCLEOTIDE SEQUENCE [LARGE SCALE GENOMIC DNA]</scope>
    <source>
        <strain evidence="5">21-0</strain>
    </source>
</reference>
<dbReference type="PANTHER" id="PTHR45880:SF1">
    <property type="entry name" value="RNA-BINDING MOTIF PROTEIN, X-LINKED 2"/>
    <property type="match status" value="1"/>
</dbReference>
<dbReference type="InterPro" id="IPR035979">
    <property type="entry name" value="RBD_domain_sf"/>
</dbReference>
<keyword evidence="6" id="KW-1185">Reference proteome</keyword>
<dbReference type="GO" id="GO:0000398">
    <property type="term" value="P:mRNA splicing, via spliceosome"/>
    <property type="evidence" value="ECO:0007669"/>
    <property type="project" value="InterPro"/>
</dbReference>
<sequence length="351" mass="40941">MELLLPPHSTVHQSVTKDSQQRKPKGFERRMNNIKATKAINEQELKLGIKASWHDDYKDSAYIYIGGLDTGLTEGDIITIFSQYGEPVDINLPKEKPAPPASSSADKPNDGPSVPISNKKPKSRGFCFLMYENQLSTNLAVDNLNGAIVLGRTLRVDHCKNYKQLERNQEGKVVERDADLGERLNARPELHIQPRETAGDQQDPEDDHREGSIDPEDPMAAYILKERRKRRKENDDQDNHRQKTLKDSRKHKRKEEETEEERAARKDAKRIKKLLKEVGDSKTRDHDRAGETDRRETRDDRRDRSPRRDYDRHIAQDSSRRKDRSPRRGEREHERDRARDDRGYRRSDRDR</sequence>
<dbReference type="CDD" id="cd12411">
    <property type="entry name" value="RRM_ist3_like"/>
    <property type="match status" value="1"/>
</dbReference>
<evidence type="ECO:0000256" key="2">
    <source>
        <dbReference type="PROSITE-ProRule" id="PRU00176"/>
    </source>
</evidence>
<evidence type="ECO:0000313" key="6">
    <source>
        <dbReference type="Proteomes" id="UP000324748"/>
    </source>
</evidence>
<feature type="region of interest" description="Disordered" evidence="3">
    <location>
        <begin position="1"/>
        <end position="26"/>
    </location>
</feature>
<evidence type="ECO:0000256" key="3">
    <source>
        <dbReference type="SAM" id="MobiDB-lite"/>
    </source>
</evidence>
<dbReference type="Proteomes" id="UP000324748">
    <property type="component" value="Unassembled WGS sequence"/>
</dbReference>
<protein>
    <recommendedName>
        <fullName evidence="4">RRM domain-containing protein</fullName>
    </recommendedName>
</protein>
<feature type="compositionally biased region" description="Basic and acidic residues" evidence="3">
    <location>
        <begin position="232"/>
        <end position="247"/>
    </location>
</feature>
<name>A0A5B0PBH3_PUCGR</name>
<evidence type="ECO:0000313" key="5">
    <source>
        <dbReference type="EMBL" id="KAA1097960.1"/>
    </source>
</evidence>